<dbReference type="InterPro" id="IPR015947">
    <property type="entry name" value="PUA-like_sf"/>
</dbReference>
<dbReference type="SMART" id="SM00466">
    <property type="entry name" value="SRA"/>
    <property type="match status" value="1"/>
</dbReference>
<feature type="domain" description="YDG" evidence="4">
    <location>
        <begin position="181"/>
        <end position="333"/>
    </location>
</feature>
<evidence type="ECO:0000313" key="5">
    <source>
        <dbReference type="EMBL" id="CDS01065.1"/>
    </source>
</evidence>
<reference evidence="6" key="1">
    <citation type="submission" date="2014-06" db="EMBL/GenBank/DDBJ databases">
        <authorList>
            <person name="Berkman P.J."/>
        </authorList>
    </citation>
    <scope>NUCLEOTIDE SEQUENCE [LARGE SCALE GENOMIC DNA]</scope>
</reference>
<dbReference type="AlphaFoldDB" id="A0A0F7RX96"/>
<name>A0A0F7RX96_9BASI</name>
<evidence type="ECO:0000259" key="4">
    <source>
        <dbReference type="PROSITE" id="PS51015"/>
    </source>
</evidence>
<evidence type="ECO:0000256" key="2">
    <source>
        <dbReference type="PROSITE-ProRule" id="PRU00358"/>
    </source>
</evidence>
<dbReference type="GO" id="GO:0005634">
    <property type="term" value="C:nucleus"/>
    <property type="evidence" value="ECO:0007669"/>
    <property type="project" value="UniProtKB-SubCell"/>
</dbReference>
<dbReference type="EMBL" id="CCFA01003413">
    <property type="protein sequence ID" value="CDS01065.1"/>
    <property type="molecule type" value="Genomic_DNA"/>
</dbReference>
<dbReference type="GO" id="GO:0061630">
    <property type="term" value="F:ubiquitin protein ligase activity"/>
    <property type="evidence" value="ECO:0007669"/>
    <property type="project" value="TreeGrafter"/>
</dbReference>
<dbReference type="PANTHER" id="PTHR14140">
    <property type="entry name" value="E3 UBIQUITIN-PROTEIN LIGASE UHRF-RELATED"/>
    <property type="match status" value="1"/>
</dbReference>
<dbReference type="Gene3D" id="2.30.280.10">
    <property type="entry name" value="SRA-YDG"/>
    <property type="match status" value="1"/>
</dbReference>
<dbReference type="Proteomes" id="UP000242770">
    <property type="component" value="Unassembled WGS sequence"/>
</dbReference>
<proteinExistence type="predicted"/>
<feature type="region of interest" description="Disordered" evidence="3">
    <location>
        <begin position="126"/>
        <end position="160"/>
    </location>
</feature>
<feature type="non-terminal residue" evidence="5">
    <location>
        <position position="357"/>
    </location>
</feature>
<dbReference type="PROSITE" id="PS51015">
    <property type="entry name" value="YDG"/>
    <property type="match status" value="1"/>
</dbReference>
<comment type="subcellular location">
    <subcellularLocation>
        <location evidence="2">Nucleus</location>
    </subcellularLocation>
</comment>
<dbReference type="FunFam" id="2.30.280.10:FF:000005">
    <property type="entry name" value="E3 ubiquitin-protein ligase UHRF1"/>
    <property type="match status" value="1"/>
</dbReference>
<dbReference type="Pfam" id="PF02182">
    <property type="entry name" value="SAD_SRA"/>
    <property type="match status" value="1"/>
</dbReference>
<evidence type="ECO:0000313" key="6">
    <source>
        <dbReference type="Proteomes" id="UP000242770"/>
    </source>
</evidence>
<feature type="compositionally biased region" description="Low complexity" evidence="3">
    <location>
        <begin position="49"/>
        <end position="63"/>
    </location>
</feature>
<organism evidence="5 6">
    <name type="scientific">Sporisorium scitamineum</name>
    <dbReference type="NCBI Taxonomy" id="49012"/>
    <lineage>
        <taxon>Eukaryota</taxon>
        <taxon>Fungi</taxon>
        <taxon>Dikarya</taxon>
        <taxon>Basidiomycota</taxon>
        <taxon>Ustilaginomycotina</taxon>
        <taxon>Ustilaginomycetes</taxon>
        <taxon>Ustilaginales</taxon>
        <taxon>Ustilaginaceae</taxon>
        <taxon>Sporisorium</taxon>
    </lineage>
</organism>
<dbReference type="InterPro" id="IPR045134">
    <property type="entry name" value="UHRF1/2-like"/>
</dbReference>
<feature type="region of interest" description="Disordered" evidence="3">
    <location>
        <begin position="39"/>
        <end position="108"/>
    </location>
</feature>
<keyword evidence="1 2" id="KW-0539">Nucleus</keyword>
<evidence type="ECO:0000256" key="3">
    <source>
        <dbReference type="SAM" id="MobiDB-lite"/>
    </source>
</evidence>
<gene>
    <name evidence="5" type="primary">SSCI57220.1</name>
</gene>
<sequence length="357" mass="39324">MVRRDHVDAQEDAQDYEAQRQANIKANLELMNSLGLYQGSKALNPRPSPSASKTKAKSEASSPGTSSAAGDAEFTTASVAVQRPRRITRSVSRTLDSPKKLCGRGMKRALSDEAYPSLKISRLEADKDSFSSDDDSSPSSRTFHRTGRGTLNPSRHYRPTTELQRQADRLGTRIHNPKTFGHIPGIPIGTPWEKRMDCSTDAVHAPTVAGISGNELDGCWSICLSGGYEDDIDLGDSFTYTGSGGRDLKGTVNNPKNLRTAPQSSDQRWEGKNAALRRSVETKKPVRVVRGWKAGGRYAPREGYVYAGLYRVTRAWMEKGAAGWLVCKFQFVRLAGQAALPTFDHEQDKDEDENEEE</sequence>
<dbReference type="InterPro" id="IPR036987">
    <property type="entry name" value="SRA-YDG_sf"/>
</dbReference>
<keyword evidence="6" id="KW-1185">Reference proteome</keyword>
<dbReference type="SUPFAM" id="SSF88697">
    <property type="entry name" value="PUA domain-like"/>
    <property type="match status" value="1"/>
</dbReference>
<dbReference type="GO" id="GO:0016567">
    <property type="term" value="P:protein ubiquitination"/>
    <property type="evidence" value="ECO:0007669"/>
    <property type="project" value="TreeGrafter"/>
</dbReference>
<protein>
    <recommendedName>
        <fullName evidence="4">YDG domain-containing protein</fullName>
    </recommendedName>
</protein>
<dbReference type="InterPro" id="IPR003105">
    <property type="entry name" value="SRA_YDG"/>
</dbReference>
<dbReference type="GO" id="GO:0044027">
    <property type="term" value="P:negative regulation of gene expression via chromosomal CpG island methylation"/>
    <property type="evidence" value="ECO:0007669"/>
    <property type="project" value="TreeGrafter"/>
</dbReference>
<accession>A0A0F7RX96</accession>
<dbReference type="STRING" id="49012.A0A0F7RX96"/>
<dbReference type="PANTHER" id="PTHR14140:SF27">
    <property type="entry name" value="OS04G0289800 PROTEIN"/>
    <property type="match status" value="1"/>
</dbReference>
<feature type="compositionally biased region" description="Polar residues" evidence="3">
    <location>
        <begin position="251"/>
        <end position="266"/>
    </location>
</feature>
<evidence type="ECO:0000256" key="1">
    <source>
        <dbReference type="ARBA" id="ARBA00023242"/>
    </source>
</evidence>
<feature type="region of interest" description="Disordered" evidence="3">
    <location>
        <begin position="244"/>
        <end position="271"/>
    </location>
</feature>